<evidence type="ECO:0000313" key="3">
    <source>
        <dbReference type="EMBL" id="MXO00747.1"/>
    </source>
</evidence>
<accession>A0A6N8TBW6</accession>
<proteinExistence type="predicted"/>
<dbReference type="Proteomes" id="UP000440304">
    <property type="component" value="Unassembled WGS sequence"/>
</dbReference>
<gene>
    <name evidence="3" type="ORF">GR156_10570</name>
</gene>
<dbReference type="RefSeq" id="WP_160786144.1">
    <property type="nucleotide sequence ID" value="NZ_CP086610.1"/>
</dbReference>
<dbReference type="PANTHER" id="PTHR30399:SF1">
    <property type="entry name" value="UTP PYROPHOSPHATASE"/>
    <property type="match status" value="1"/>
</dbReference>
<dbReference type="PANTHER" id="PTHR30399">
    <property type="entry name" value="UNCHARACTERIZED PROTEIN YGJP"/>
    <property type="match status" value="1"/>
</dbReference>
<dbReference type="Pfam" id="PF01863">
    <property type="entry name" value="YgjP-like"/>
    <property type="match status" value="1"/>
</dbReference>
<comment type="caution">
    <text evidence="3">The sequence shown here is derived from an EMBL/GenBank/DDBJ whole genome shotgun (WGS) entry which is preliminary data.</text>
</comment>
<evidence type="ECO:0000256" key="1">
    <source>
        <dbReference type="SAM" id="MobiDB-lite"/>
    </source>
</evidence>
<dbReference type="CDD" id="cd07344">
    <property type="entry name" value="M48_yhfN_like"/>
    <property type="match status" value="1"/>
</dbReference>
<feature type="domain" description="YgjP-like metallopeptidase" evidence="2">
    <location>
        <begin position="42"/>
        <end position="243"/>
    </location>
</feature>
<dbReference type="InterPro" id="IPR002725">
    <property type="entry name" value="YgjP-like_metallopeptidase"/>
</dbReference>
<feature type="region of interest" description="Disordered" evidence="1">
    <location>
        <begin position="1"/>
        <end position="23"/>
    </location>
</feature>
<dbReference type="Gene3D" id="3.30.2010.10">
    <property type="entry name" value="Metalloproteases ('zincins'), catalytic domain"/>
    <property type="match status" value="1"/>
</dbReference>
<feature type="compositionally biased region" description="Basic residues" evidence="1">
    <location>
        <begin position="1"/>
        <end position="12"/>
    </location>
</feature>
<evidence type="ECO:0000259" key="2">
    <source>
        <dbReference type="Pfam" id="PF01863"/>
    </source>
</evidence>
<protein>
    <submittedName>
        <fullName evidence="3">DUF45 domain-containing protein</fullName>
    </submittedName>
</protein>
<dbReference type="InterPro" id="IPR053136">
    <property type="entry name" value="UTP_pyrophosphatase-like"/>
</dbReference>
<dbReference type="EMBL" id="WUML01000007">
    <property type="protein sequence ID" value="MXO00747.1"/>
    <property type="molecule type" value="Genomic_DNA"/>
</dbReference>
<organism evidence="3 4">
    <name type="scientific">Shinella zoogloeoides</name>
    <name type="common">Crabtreella saccharophila</name>
    <dbReference type="NCBI Taxonomy" id="352475"/>
    <lineage>
        <taxon>Bacteria</taxon>
        <taxon>Pseudomonadati</taxon>
        <taxon>Pseudomonadota</taxon>
        <taxon>Alphaproteobacteria</taxon>
        <taxon>Hyphomicrobiales</taxon>
        <taxon>Rhizobiaceae</taxon>
        <taxon>Shinella</taxon>
    </lineage>
</organism>
<reference evidence="3 4" key="1">
    <citation type="submission" date="2019-12" db="EMBL/GenBank/DDBJ databases">
        <title>Shinella granuli gen. nov., sp. nov., and proposal of the reclassification of Zoogloea ramigera ATCC 19623 as Shinella zoogloeoides sp. nov.</title>
        <authorList>
            <person name="Gao J."/>
        </authorList>
    </citation>
    <scope>NUCLEOTIDE SEQUENCE [LARGE SCALE GENOMIC DNA]</scope>
    <source>
        <strain evidence="3 4">DSM 287</strain>
    </source>
</reference>
<evidence type="ECO:0000313" key="4">
    <source>
        <dbReference type="Proteomes" id="UP000440304"/>
    </source>
</evidence>
<dbReference type="AlphaFoldDB" id="A0A6N8TBW6"/>
<dbReference type="OrthoDB" id="9795402at2"/>
<name>A0A6N8TBW6_SHIZO</name>
<sequence length="253" mass="28468">MFSLARKPRKALKTPPPPERREIDVNGKAVPLTIKRDLRATRLTLRIEPGGRALRMTVPNGIAERDIRDFLTRHQGWLMTKLAKFRSTNELEDGGYVMIRGVAHRIEATGRLRGLTEAVIVDDEAVLRVGGMEESIPRRISDFLKKEARLELDRLVAVHAGRIGKRVKSLTLRDTRSRWGSCSADGALSFSWRIAMAPPHVIDYLAAHEVAHLAEMNHSPAFWSLCAQLCPTTEEAKRWLKRNGSLLHAVDFG</sequence>